<dbReference type="AlphaFoldDB" id="A0A840Q9X4"/>
<reference evidence="2 3" key="1">
    <citation type="submission" date="2020-08" db="EMBL/GenBank/DDBJ databases">
        <title>Sequencing the genomes of 1000 actinobacteria strains.</title>
        <authorList>
            <person name="Klenk H.-P."/>
        </authorList>
    </citation>
    <scope>NUCLEOTIDE SEQUENCE [LARGE SCALE GENOMIC DNA]</scope>
    <source>
        <strain evidence="2 3">DSM 45584</strain>
    </source>
</reference>
<evidence type="ECO:0000313" key="2">
    <source>
        <dbReference type="EMBL" id="MBB5155458.1"/>
    </source>
</evidence>
<accession>A0A840Q9X4</accession>
<organism evidence="2 3">
    <name type="scientific">Saccharopolyspora phatthalungensis</name>
    <dbReference type="NCBI Taxonomy" id="664693"/>
    <lineage>
        <taxon>Bacteria</taxon>
        <taxon>Bacillati</taxon>
        <taxon>Actinomycetota</taxon>
        <taxon>Actinomycetes</taxon>
        <taxon>Pseudonocardiales</taxon>
        <taxon>Pseudonocardiaceae</taxon>
        <taxon>Saccharopolyspora</taxon>
    </lineage>
</organism>
<name>A0A840Q9X4_9PSEU</name>
<dbReference type="EMBL" id="JACHIW010000001">
    <property type="protein sequence ID" value="MBB5155458.1"/>
    <property type="molecule type" value="Genomic_DNA"/>
</dbReference>
<feature type="compositionally biased region" description="Basic and acidic residues" evidence="1">
    <location>
        <begin position="74"/>
        <end position="84"/>
    </location>
</feature>
<keyword evidence="3" id="KW-1185">Reference proteome</keyword>
<feature type="compositionally biased region" description="Basic and acidic residues" evidence="1">
    <location>
        <begin position="26"/>
        <end position="35"/>
    </location>
</feature>
<evidence type="ECO:0000256" key="1">
    <source>
        <dbReference type="SAM" id="MobiDB-lite"/>
    </source>
</evidence>
<proteinExistence type="predicted"/>
<sequence>MTAIVDAAHERAARFAAELRDEEQAFREAAVRDSEQLEQSLQRAAERKHQPEQPQETTKTSRDANPSWADDDLSEHTWLEDVDE</sequence>
<evidence type="ECO:0000313" key="3">
    <source>
        <dbReference type="Proteomes" id="UP000584374"/>
    </source>
</evidence>
<dbReference type="Proteomes" id="UP000584374">
    <property type="component" value="Unassembled WGS sequence"/>
</dbReference>
<dbReference type="RefSeq" id="WP_184726791.1">
    <property type="nucleotide sequence ID" value="NZ_JACHIW010000001.1"/>
</dbReference>
<gene>
    <name evidence="2" type="ORF">BJ970_002992</name>
</gene>
<protein>
    <submittedName>
        <fullName evidence="2">Uncharacterized protein</fullName>
    </submittedName>
</protein>
<feature type="region of interest" description="Disordered" evidence="1">
    <location>
        <begin position="26"/>
        <end position="84"/>
    </location>
</feature>
<comment type="caution">
    <text evidence="2">The sequence shown here is derived from an EMBL/GenBank/DDBJ whole genome shotgun (WGS) entry which is preliminary data.</text>
</comment>